<dbReference type="InterPro" id="IPR052575">
    <property type="entry name" value="SSU_processome_comp_20"/>
</dbReference>
<protein>
    <submittedName>
        <fullName evidence="6">Small subunit processome component 20 homolog</fullName>
    </submittedName>
</protein>
<evidence type="ECO:0000313" key="6">
    <source>
        <dbReference type="RefSeq" id="XP_022293355.1"/>
    </source>
</evidence>
<dbReference type="GO" id="GO:0030686">
    <property type="term" value="C:90S preribosome"/>
    <property type="evidence" value="ECO:0007669"/>
    <property type="project" value="TreeGrafter"/>
</dbReference>
<sequence>MGKSKAENTFKFQSFTERIAGVNIDVIHKIRHHDDTPDETSTYFCEALQKWSELNCTEHFTNFRKEISERVQTFAQLVHHKEEIISALKTHLVVPDSLALGALLNLLVQLARDLQTDFYEYFHDFFDILVGLLGKNAQSPELLEQIFSALSYIFKFLWRYLVRDIKDVYQYFSTLLRNSNKEYIVNFAAESFAFLMRKVKNHGELFDFLFLTLEESPETAEGVGRLLFEMVKGVQKQFHSCTQKTFPIVLRKLGVCQEGTYEELPWDQVETAVTEMFLSMAKHTDKKNSSEIWKILIVTVEDVYKFWAKATKKTKERVSDHLIHLLRLMNVWLNHKGGKIIAESESIAQCLLTILRGDNLPVFVGGQLLDDVASLLITCSTVLPVEITVKLVTSVYKTSYPENVVYSFTKAVLELSIFEKDVLPSLLPYCHQVMCGKDPTSQQHTIHLLTHVIQQKAPPPEDGSQLTELQAYMMDFGVNKKSGVPSHVMSILETASTSVAAGRGLEDLPGVWSAIVLLPHVRPVLDKKKAIQSVTSLFMNLLKKITEDTIEISTGEALNIMYYCLLAFLYMQDDGELFESIPPAEVISLIRQHPDDITALKMADLYFTQASLEGSTEVTSEDSLLQVYTLLEKNLFSPYSKVRMLTLRIFSQFSFRLPSQGDEDHNRLDVFRICLEAELVPLNVQDFRRKLLFLQKLQFDIVQKSIPVGPFTLVPLKYLIGALHISFKLLWEPLTKLIASHEAGLDKTVFWELYRQMLQDAAHKCEEGINKTEINSSQEEEPMEEDDTLRQLFVESCRSHETTEKPDHVNFRFYLWKSMRLFSDLCEKKNRDIVPLFFDFMSKEYYNVDLSAAPTQNIQRREIMDSVEDTDDEDEEDEEEKEEDHVLTRAESKKKEEKKTERQRKMSEAKSEMEEVGENENKRGKQKKGKTRERRNKSNSPKLKTRAATSSLLVHLELFSKFSSPKSLYRESELRQLYDQLLLHKNGRVQKEAFSCIMTYKHRYLVPYRENFENLLDDAKFKTEIVLFSIDQENSILSEEHRAQVLPILMRVLYGKMHSKTGKDSAGKSNSQFRRSIVFRFLNGCSGQEIIQFMDMVFESFRHFVIDDVLAMVCKTERELDLSKVIPLRKMTGALNTVDMIVKKLGHLIEGYLPSLESILLGLTATCGACLERREQVTPKALKPLKNLRQLCITQIHQFYDVFDSYKFSPKEIDAMFHVAVWPQLSKLEFEGIYHPTPLLKLLHTCATNRRYWTLLAKCHDTDLTLTSIKAVLKLLNVKDVNKSVSDFIIDMLDNLLSKDEDEELENITMATPVKVNKMMHIQALEVEQFGAELLKPHVSDILTYIQKAIRSIKGHGRRSQAAGKELSILSRISEFVTDQSECLSLIELLLPFLGEGLSRTPDTEVNILNSIRNLLEKAEDQKKFYRSICHLLGYIQNRHSRILLCQLIQVISTSNEDLKEISQLLAELNAWDPKHTEEPDYLKRLNAHKRVNEAIQKMEGALDVDFLFPVLHSCCYCIKMIDDMSLRDNATHTLVTMVKQFSHVTYDQNDFRDLISNGLVHEIKAGFRSKKETVRHEFIALLSVLADTFPSHDMFADLVKLKDKDVEADFFENIRHIQTHRRSRALKKMNRTLQSRQIRKEILVSYFLPLTTSFLLDETYTKAQGLQESAIDAMATLCKQLPWHVYINQLKYFLSLLSKKFEKKKLLVRVIVGILDAFHFDLRNSQHAVVNLPDAIAKKKAKGEITEEPNPFDETEKESEAEIPTVPEEGDETVDTTSNPSSKPDSMVICSVGQATRIHCTIMKSVIPHLQRCLTKKEKSEDEHKLVRTNYAEDSEVLRVPIALAMIKLLQNLPHKSLEHNLPGILLKVCNFMKSRAVEIRNTARDTLVKITTSLGPRFFPFILSELRGTLRKGYQVHVLCYTVFVLLKNLLPVLKPGDLNVCRASLQDVFHEDLFGQVAEEKEVAGVTSKLFEARSMKSYDSYKILAQVISRDSLMAFITPLKEVLISTHSHTIARKVQEVLKKVVTGLLDNPALDTESLMIFTHGLITQSFPQLSENQSKKKPSEENTAQPIRPPSCLLLPEEPKRGGDKPRLSKKTNIHVLVEFGLQLLCMCLKRGRLVATEESHLQLVDPFITLLTDCLYSKHIRINTLSLRSLCWLLRFNLPSVNNNIKKLANGMFIILKNYASAGASKGENLELISMAFKAVTVLVRDVKMYKLEETQLQVLLTFCEEDLYDYNRQSTAFSLLKAILSRKLNVPEVLELIKKVEDMSITADSPHVRRECRQIALQYILEYPLGKLLNKHLEYYITQLSYEMEMGRESALEMLATIFSSFPQKILNDNAGMFYVPMSASLVNDESTKCRKLTALAIKSLLQKIDHNSRNELFNITQKWFTDDKISHRILAAQLTGLFIEVESVKFTHHLSVILPIIQQQIDPGRYEDNSRSSDGETERDRLLFNCLNTLVKLLRECNLIRDAKWTPEMNIIWESVVSHLGYVHVWVQLAACQMIGLLFASWTPEEILQPPEKSAEIDFIKVDSMNKLENLAMDLISQLQSPYLTEELANQIIKNMVFIAKVAKVVSTKESSSELGTVANINGDAKRKKCLSLKWLFKKMIREASHEAVNQTKTTIKRSSVFKWVAAVSMDLGPTLLPSVVPIMMPALQRETNENNPNTDPALKSLAQEVLDILRKILGVETYTQLFAKTHKEQFDRKETRKRKEAVEAVSNPQHAAKRKMKKNLAKREAKKRKLEEFRVSKKIKKRKVKDMAITS</sequence>
<dbReference type="InterPro" id="IPR046523">
    <property type="entry name" value="UTP20_dom"/>
</dbReference>
<evidence type="ECO:0000313" key="5">
    <source>
        <dbReference type="Proteomes" id="UP000694844"/>
    </source>
</evidence>
<feature type="compositionally biased region" description="Basic residues" evidence="1">
    <location>
        <begin position="2731"/>
        <end position="2747"/>
    </location>
</feature>
<feature type="compositionally biased region" description="Basic residues" evidence="1">
    <location>
        <begin position="924"/>
        <end position="937"/>
    </location>
</feature>
<evidence type="ECO:0000256" key="1">
    <source>
        <dbReference type="SAM" id="MobiDB-lite"/>
    </source>
</evidence>
<dbReference type="SUPFAM" id="SSF48371">
    <property type="entry name" value="ARM repeat"/>
    <property type="match status" value="3"/>
</dbReference>
<organism evidence="5 6">
    <name type="scientific">Crassostrea virginica</name>
    <name type="common">Eastern oyster</name>
    <dbReference type="NCBI Taxonomy" id="6565"/>
    <lineage>
        <taxon>Eukaryota</taxon>
        <taxon>Metazoa</taxon>
        <taxon>Spiralia</taxon>
        <taxon>Lophotrochozoa</taxon>
        <taxon>Mollusca</taxon>
        <taxon>Bivalvia</taxon>
        <taxon>Autobranchia</taxon>
        <taxon>Pteriomorphia</taxon>
        <taxon>Ostreida</taxon>
        <taxon>Ostreoidea</taxon>
        <taxon>Ostreidae</taxon>
        <taxon>Crassostrea</taxon>
    </lineage>
</organism>
<gene>
    <name evidence="6" type="primary">LOC111103978</name>
</gene>
<dbReference type="Pfam" id="PF07539">
    <property type="entry name" value="UTP20_N"/>
    <property type="match status" value="1"/>
</dbReference>
<dbReference type="PANTHER" id="PTHR17695:SF11">
    <property type="entry name" value="SMALL SUBUNIT PROCESSOME COMPONENT 20 HOMOLOG"/>
    <property type="match status" value="1"/>
</dbReference>
<dbReference type="Gene3D" id="1.25.10.10">
    <property type="entry name" value="Leucine-rich Repeat Variant"/>
    <property type="match status" value="3"/>
</dbReference>
<feature type="domain" description="U3 small nucleolar RNA-associated protein 20 C-terminal" evidence="4">
    <location>
        <begin position="2403"/>
        <end position="2751"/>
    </location>
</feature>
<dbReference type="InterPro" id="IPR011430">
    <property type="entry name" value="UTP20_N"/>
</dbReference>
<reference evidence="6" key="1">
    <citation type="submission" date="2025-08" db="UniProtKB">
        <authorList>
            <consortium name="RefSeq"/>
        </authorList>
    </citation>
    <scope>IDENTIFICATION</scope>
    <source>
        <tissue evidence="6">Whole sample</tissue>
    </source>
</reference>
<evidence type="ECO:0000259" key="3">
    <source>
        <dbReference type="Pfam" id="PF20416"/>
    </source>
</evidence>
<dbReference type="Proteomes" id="UP000694844">
    <property type="component" value="Chromosome 7"/>
</dbReference>
<accession>A0A8B8AQ96</accession>
<dbReference type="GO" id="GO:0032040">
    <property type="term" value="C:small-subunit processome"/>
    <property type="evidence" value="ECO:0007669"/>
    <property type="project" value="TreeGrafter"/>
</dbReference>
<dbReference type="InterPro" id="IPR011989">
    <property type="entry name" value="ARM-like"/>
</dbReference>
<dbReference type="OrthoDB" id="360653at2759"/>
<dbReference type="RefSeq" id="XP_022293355.1">
    <property type="nucleotide sequence ID" value="XM_022437647.1"/>
</dbReference>
<name>A0A8B8AQ96_CRAVI</name>
<dbReference type="Pfam" id="PF23099">
    <property type="entry name" value="UTP20_C"/>
    <property type="match status" value="1"/>
</dbReference>
<dbReference type="InterPro" id="IPR057525">
    <property type="entry name" value="UTP20_C"/>
</dbReference>
<feature type="compositionally biased region" description="Basic and acidic residues" evidence="1">
    <location>
        <begin position="2085"/>
        <end position="2095"/>
    </location>
</feature>
<dbReference type="PANTHER" id="PTHR17695">
    <property type="entry name" value="SMALL SUBUNIT PROCESSOME COMPONENT 20 HOMOLOG"/>
    <property type="match status" value="1"/>
</dbReference>
<dbReference type="GeneID" id="111103978"/>
<dbReference type="KEGG" id="cvn:111103978"/>
<feature type="region of interest" description="Disordered" evidence="1">
    <location>
        <begin position="1741"/>
        <end position="1786"/>
    </location>
</feature>
<feature type="compositionally biased region" description="Acidic residues" evidence="1">
    <location>
        <begin position="865"/>
        <end position="882"/>
    </location>
</feature>
<keyword evidence="5" id="KW-1185">Reference proteome</keyword>
<evidence type="ECO:0000259" key="2">
    <source>
        <dbReference type="Pfam" id="PF07539"/>
    </source>
</evidence>
<feature type="compositionally biased region" description="Acidic residues" evidence="1">
    <location>
        <begin position="1747"/>
        <end position="1762"/>
    </location>
</feature>
<feature type="region of interest" description="Disordered" evidence="1">
    <location>
        <begin position="2057"/>
        <end position="2096"/>
    </location>
</feature>
<feature type="compositionally biased region" description="Basic and acidic residues" evidence="1">
    <location>
        <begin position="883"/>
        <end position="923"/>
    </location>
</feature>
<proteinExistence type="predicted"/>
<feature type="domain" description="U3 small nucleolar RNA-associated protein 20 N-terminal" evidence="2">
    <location>
        <begin position="948"/>
        <end position="1571"/>
    </location>
</feature>
<evidence type="ECO:0000259" key="4">
    <source>
        <dbReference type="Pfam" id="PF23099"/>
    </source>
</evidence>
<feature type="compositionally biased region" description="Polar residues" evidence="1">
    <location>
        <begin position="1776"/>
        <end position="1785"/>
    </location>
</feature>
<dbReference type="InterPro" id="IPR016024">
    <property type="entry name" value="ARM-type_fold"/>
</dbReference>
<dbReference type="Pfam" id="PF20416">
    <property type="entry name" value="UTP20"/>
    <property type="match status" value="1"/>
</dbReference>
<feature type="region of interest" description="Disordered" evidence="1">
    <location>
        <begin position="2712"/>
        <end position="2747"/>
    </location>
</feature>
<feature type="domain" description="U3 small nucleolar RNA-associated protein 20" evidence="3">
    <location>
        <begin position="1833"/>
        <end position="2050"/>
    </location>
</feature>
<feature type="region of interest" description="Disordered" evidence="1">
    <location>
        <begin position="859"/>
        <end position="946"/>
    </location>
</feature>